<dbReference type="Pfam" id="PF03106">
    <property type="entry name" value="WRKY"/>
    <property type="match status" value="1"/>
</dbReference>
<dbReference type="PROSITE" id="PS50811">
    <property type="entry name" value="WRKY"/>
    <property type="match status" value="1"/>
</dbReference>
<dbReference type="Proteomes" id="UP000623129">
    <property type="component" value="Unassembled WGS sequence"/>
</dbReference>
<dbReference type="OrthoDB" id="684963at2759"/>
<gene>
    <name evidence="9" type="ORF">FCM35_KLT00116</name>
</gene>
<protein>
    <submittedName>
        <fullName evidence="9">Putative WRKY transcription factor 41 isoform X2</fullName>
    </submittedName>
</protein>
<dbReference type="AlphaFoldDB" id="A0A833RKA2"/>
<evidence type="ECO:0000259" key="7">
    <source>
        <dbReference type="PROSITE" id="PS50811"/>
    </source>
</evidence>
<comment type="caution">
    <text evidence="9">The sequence shown here is derived from an EMBL/GenBank/DDBJ whole genome shotgun (WGS) entry which is preliminary data.</text>
</comment>
<keyword evidence="3" id="KW-0238">DNA-binding</keyword>
<keyword evidence="10" id="KW-1185">Reference proteome</keyword>
<evidence type="ECO:0000313" key="10">
    <source>
        <dbReference type="Proteomes" id="UP000623129"/>
    </source>
</evidence>
<evidence type="ECO:0000259" key="8">
    <source>
        <dbReference type="PROSITE" id="PS50835"/>
    </source>
</evidence>
<accession>A0A833RKA2</accession>
<dbReference type="GO" id="GO:0000976">
    <property type="term" value="F:transcription cis-regulatory region binding"/>
    <property type="evidence" value="ECO:0007669"/>
    <property type="project" value="TreeGrafter"/>
</dbReference>
<sequence>MENETMSDNKSMDMSCLLSILSEGEEEMRCLSLNLNEPLQAAAIQVQNKFSRAIDIVSSMEVTGMQQMPVSGSPGQSGSGSPRSEGSERTTKKRKGTVKRTIKVQCTVPNSGLLDAASAPDDGYSWRKYGQKKILNATHPRSYYRCTFQKTQNCQALKQVQRSDEDPTIFDVTYQGEHICTQHAAQTSLTQSLGHQLIIPTQNESDKQFMLDFTNPNPSFPMETHESGHDEQGTIISPSFSISSNPNVFSPSSASFGGAFSSGFGSSGASDSNYFSAFPNEFSGDFAGVSSFHGSEFELNDVIRVPCSGTSGTNDFSIEQPTYPFNSPHAFK</sequence>
<reference evidence="9" key="1">
    <citation type="submission" date="2020-01" db="EMBL/GenBank/DDBJ databases">
        <title>Genome sequence of Kobresia littledalei, the first chromosome-level genome in the family Cyperaceae.</title>
        <authorList>
            <person name="Qu G."/>
        </authorList>
    </citation>
    <scope>NUCLEOTIDE SEQUENCE</scope>
    <source>
        <strain evidence="9">C.B.Clarke</strain>
        <tissue evidence="9">Leaf</tissue>
    </source>
</reference>
<organism evidence="9 10">
    <name type="scientific">Carex littledalei</name>
    <dbReference type="NCBI Taxonomy" id="544730"/>
    <lineage>
        <taxon>Eukaryota</taxon>
        <taxon>Viridiplantae</taxon>
        <taxon>Streptophyta</taxon>
        <taxon>Embryophyta</taxon>
        <taxon>Tracheophyta</taxon>
        <taxon>Spermatophyta</taxon>
        <taxon>Magnoliopsida</taxon>
        <taxon>Liliopsida</taxon>
        <taxon>Poales</taxon>
        <taxon>Cyperaceae</taxon>
        <taxon>Cyperoideae</taxon>
        <taxon>Cariceae</taxon>
        <taxon>Carex</taxon>
        <taxon>Carex subgen. Euthyceras</taxon>
    </lineage>
</organism>
<dbReference type="InterPro" id="IPR003657">
    <property type="entry name" value="WRKY_dom"/>
</dbReference>
<evidence type="ECO:0000313" key="9">
    <source>
        <dbReference type="EMBL" id="KAF3341478.1"/>
    </source>
</evidence>
<dbReference type="InterPro" id="IPR044810">
    <property type="entry name" value="WRKY_plant"/>
</dbReference>
<keyword evidence="4" id="KW-0804">Transcription</keyword>
<dbReference type="SMART" id="SM00774">
    <property type="entry name" value="WRKY"/>
    <property type="match status" value="1"/>
</dbReference>
<dbReference type="PANTHER" id="PTHR32096">
    <property type="entry name" value="WRKY TRANSCRIPTION FACTOR 30-RELATED-RELATED"/>
    <property type="match status" value="1"/>
</dbReference>
<dbReference type="PROSITE" id="PS50835">
    <property type="entry name" value="IG_LIKE"/>
    <property type="match status" value="1"/>
</dbReference>
<evidence type="ECO:0000256" key="5">
    <source>
        <dbReference type="ARBA" id="ARBA00023242"/>
    </source>
</evidence>
<evidence type="ECO:0000256" key="6">
    <source>
        <dbReference type="SAM" id="MobiDB-lite"/>
    </source>
</evidence>
<dbReference type="EMBL" id="SWLB01000001">
    <property type="protein sequence ID" value="KAF3341478.1"/>
    <property type="molecule type" value="Genomic_DNA"/>
</dbReference>
<proteinExistence type="predicted"/>
<dbReference type="InterPro" id="IPR007110">
    <property type="entry name" value="Ig-like_dom"/>
</dbReference>
<feature type="compositionally biased region" description="Low complexity" evidence="6">
    <location>
        <begin position="71"/>
        <end position="84"/>
    </location>
</feature>
<evidence type="ECO:0000256" key="2">
    <source>
        <dbReference type="ARBA" id="ARBA00023015"/>
    </source>
</evidence>
<evidence type="ECO:0000256" key="4">
    <source>
        <dbReference type="ARBA" id="ARBA00023163"/>
    </source>
</evidence>
<comment type="subcellular location">
    <subcellularLocation>
        <location evidence="1">Nucleus</location>
    </subcellularLocation>
</comment>
<name>A0A833RKA2_9POAL</name>
<keyword evidence="2" id="KW-0805">Transcription regulation</keyword>
<keyword evidence="5" id="KW-0539">Nucleus</keyword>
<evidence type="ECO:0000256" key="3">
    <source>
        <dbReference type="ARBA" id="ARBA00023125"/>
    </source>
</evidence>
<feature type="domain" description="Ig-like" evidence="8">
    <location>
        <begin position="82"/>
        <end position="190"/>
    </location>
</feature>
<dbReference type="SUPFAM" id="SSF118290">
    <property type="entry name" value="WRKY DNA-binding domain"/>
    <property type="match status" value="1"/>
</dbReference>
<dbReference type="InterPro" id="IPR036576">
    <property type="entry name" value="WRKY_dom_sf"/>
</dbReference>
<feature type="domain" description="WRKY" evidence="7">
    <location>
        <begin position="115"/>
        <end position="178"/>
    </location>
</feature>
<dbReference type="GO" id="GO:0005634">
    <property type="term" value="C:nucleus"/>
    <property type="evidence" value="ECO:0007669"/>
    <property type="project" value="UniProtKB-SubCell"/>
</dbReference>
<feature type="region of interest" description="Disordered" evidence="6">
    <location>
        <begin position="66"/>
        <end position="99"/>
    </location>
</feature>
<evidence type="ECO:0000256" key="1">
    <source>
        <dbReference type="ARBA" id="ARBA00004123"/>
    </source>
</evidence>
<dbReference type="Gene3D" id="2.20.25.80">
    <property type="entry name" value="WRKY domain"/>
    <property type="match status" value="1"/>
</dbReference>
<dbReference type="PANTHER" id="PTHR32096:SF146">
    <property type="entry name" value="WRKY TRANSCRIPTION FACTOR 19-RELATED"/>
    <property type="match status" value="1"/>
</dbReference>
<dbReference type="GO" id="GO:0003700">
    <property type="term" value="F:DNA-binding transcription factor activity"/>
    <property type="evidence" value="ECO:0007669"/>
    <property type="project" value="InterPro"/>
</dbReference>